<dbReference type="Proteomes" id="UP000261340">
    <property type="component" value="Unplaced"/>
</dbReference>
<dbReference type="Ensembl" id="ENSACIT00000006358.1">
    <property type="protein sequence ID" value="ENSACIP00000006173.1"/>
    <property type="gene ID" value="ENSACIG00000004853.1"/>
</dbReference>
<proteinExistence type="predicted"/>
<reference evidence="1" key="1">
    <citation type="submission" date="2025-08" db="UniProtKB">
        <authorList>
            <consortium name="Ensembl"/>
        </authorList>
    </citation>
    <scope>IDENTIFICATION</scope>
</reference>
<accession>A0A3Q0R8H0</accession>
<dbReference type="GeneTree" id="ENSGT00940000178616"/>
<evidence type="ECO:0000313" key="2">
    <source>
        <dbReference type="Proteomes" id="UP000261340"/>
    </source>
</evidence>
<evidence type="ECO:0000313" key="1">
    <source>
        <dbReference type="Ensembl" id="ENSACIP00000006173.1"/>
    </source>
</evidence>
<dbReference type="AlphaFoldDB" id="A0A3Q0R8H0"/>
<name>A0A3Q0R8H0_AMPCI</name>
<protein>
    <submittedName>
        <fullName evidence="1">Uncharacterized protein</fullName>
    </submittedName>
</protein>
<dbReference type="STRING" id="61819.ENSACIP00000006173"/>
<organism evidence="1 2">
    <name type="scientific">Amphilophus citrinellus</name>
    <name type="common">Midas cichlid</name>
    <name type="synonym">Cichlasoma citrinellum</name>
    <dbReference type="NCBI Taxonomy" id="61819"/>
    <lineage>
        <taxon>Eukaryota</taxon>
        <taxon>Metazoa</taxon>
        <taxon>Chordata</taxon>
        <taxon>Craniata</taxon>
        <taxon>Vertebrata</taxon>
        <taxon>Euteleostomi</taxon>
        <taxon>Actinopterygii</taxon>
        <taxon>Neopterygii</taxon>
        <taxon>Teleostei</taxon>
        <taxon>Neoteleostei</taxon>
        <taxon>Acanthomorphata</taxon>
        <taxon>Ovalentaria</taxon>
        <taxon>Cichlomorphae</taxon>
        <taxon>Cichliformes</taxon>
        <taxon>Cichlidae</taxon>
        <taxon>New World cichlids</taxon>
        <taxon>Cichlasomatinae</taxon>
        <taxon>Heroini</taxon>
        <taxon>Amphilophus</taxon>
    </lineage>
</organism>
<reference evidence="1" key="2">
    <citation type="submission" date="2025-09" db="UniProtKB">
        <authorList>
            <consortium name="Ensembl"/>
        </authorList>
    </citation>
    <scope>IDENTIFICATION</scope>
</reference>
<keyword evidence="2" id="KW-1185">Reference proteome</keyword>
<sequence>MLASLWDGVEKKEANKWEEWMENPGYCSGSFDGLHHPSDDDDDDEMVDIAGATLDFSSTDDVPPLSFVWTDNEVGSLLHTTLNYKTVKTQEKHKKHS</sequence>